<dbReference type="SMART" id="SM00567">
    <property type="entry name" value="EZ_HEAT"/>
    <property type="match status" value="1"/>
</dbReference>
<accession>X1R7I4</accession>
<evidence type="ECO:0000313" key="1">
    <source>
        <dbReference type="EMBL" id="GAI51574.1"/>
    </source>
</evidence>
<gene>
    <name evidence="1" type="ORF">S06H3_52736</name>
</gene>
<proteinExistence type="predicted"/>
<dbReference type="Gene3D" id="1.25.10.10">
    <property type="entry name" value="Leucine-rich Repeat Variant"/>
    <property type="match status" value="1"/>
</dbReference>
<protein>
    <recommendedName>
        <fullName evidence="2">HEAT repeat domain-containing protein</fullName>
    </recommendedName>
</protein>
<dbReference type="InterPro" id="IPR004155">
    <property type="entry name" value="PBS_lyase_HEAT"/>
</dbReference>
<dbReference type="InterPro" id="IPR021133">
    <property type="entry name" value="HEAT_type_2"/>
</dbReference>
<dbReference type="EMBL" id="BARV01033563">
    <property type="protein sequence ID" value="GAI51574.1"/>
    <property type="molecule type" value="Genomic_DNA"/>
</dbReference>
<evidence type="ECO:0008006" key="2">
    <source>
        <dbReference type="Google" id="ProtNLM"/>
    </source>
</evidence>
<dbReference type="PROSITE" id="PS50077">
    <property type="entry name" value="HEAT_REPEAT"/>
    <property type="match status" value="1"/>
</dbReference>
<dbReference type="SUPFAM" id="SSF48371">
    <property type="entry name" value="ARM repeat"/>
    <property type="match status" value="1"/>
</dbReference>
<organism evidence="1">
    <name type="scientific">marine sediment metagenome</name>
    <dbReference type="NCBI Taxonomy" id="412755"/>
    <lineage>
        <taxon>unclassified sequences</taxon>
        <taxon>metagenomes</taxon>
        <taxon>ecological metagenomes</taxon>
    </lineage>
</organism>
<reference evidence="1" key="1">
    <citation type="journal article" date="2014" name="Front. Microbiol.">
        <title>High frequency of phylogenetically diverse reductive dehalogenase-homologous genes in deep subseafloor sedimentary metagenomes.</title>
        <authorList>
            <person name="Kawai M."/>
            <person name="Futagami T."/>
            <person name="Toyoda A."/>
            <person name="Takaki Y."/>
            <person name="Nishi S."/>
            <person name="Hori S."/>
            <person name="Arai W."/>
            <person name="Tsubouchi T."/>
            <person name="Morono Y."/>
            <person name="Uchiyama I."/>
            <person name="Ito T."/>
            <person name="Fujiyama A."/>
            <person name="Inagaki F."/>
            <person name="Takami H."/>
        </authorList>
    </citation>
    <scope>NUCLEOTIDE SEQUENCE</scope>
    <source>
        <strain evidence="1">Expedition CK06-06</strain>
    </source>
</reference>
<name>X1R7I4_9ZZZZ</name>
<comment type="caution">
    <text evidence="1">The sequence shown here is derived from an EMBL/GenBank/DDBJ whole genome shotgun (WGS) entry which is preliminary data.</text>
</comment>
<dbReference type="InterPro" id="IPR016024">
    <property type="entry name" value="ARM-type_fold"/>
</dbReference>
<dbReference type="InterPro" id="IPR011989">
    <property type="entry name" value="ARM-like"/>
</dbReference>
<dbReference type="AlphaFoldDB" id="X1R7I4"/>
<dbReference type="Pfam" id="PF13646">
    <property type="entry name" value="HEAT_2"/>
    <property type="match status" value="1"/>
</dbReference>
<sequence>MGEPDIEKMKAEKDVEGLIEALKHKDKDVRWGAAAALGYIGDARALEPLTEALEDEDEDVREIAARVYGYILGI</sequence>